<dbReference type="InterPro" id="IPR011990">
    <property type="entry name" value="TPR-like_helical_dom_sf"/>
</dbReference>
<dbReference type="SUPFAM" id="SSF48452">
    <property type="entry name" value="TPR-like"/>
    <property type="match status" value="1"/>
</dbReference>
<name>A0A450U898_9GAMM</name>
<evidence type="ECO:0008006" key="2">
    <source>
        <dbReference type="Google" id="ProtNLM"/>
    </source>
</evidence>
<dbReference type="AlphaFoldDB" id="A0A450U898"/>
<reference evidence="1" key="1">
    <citation type="submission" date="2019-02" db="EMBL/GenBank/DDBJ databases">
        <authorList>
            <person name="Gruber-Vodicka R. H."/>
            <person name="Seah K. B. B."/>
        </authorList>
    </citation>
    <scope>NUCLEOTIDE SEQUENCE</scope>
    <source>
        <strain evidence="1">BECK_M6</strain>
    </source>
</reference>
<gene>
    <name evidence="1" type="ORF">BECKLFY1418A_GA0070994_100373</name>
</gene>
<proteinExistence type="predicted"/>
<dbReference type="EMBL" id="CAADFH010000003">
    <property type="protein sequence ID" value="VFJ88137.1"/>
    <property type="molecule type" value="Genomic_DNA"/>
</dbReference>
<organism evidence="1">
    <name type="scientific">Candidatus Kentrum sp. LFY</name>
    <dbReference type="NCBI Taxonomy" id="2126342"/>
    <lineage>
        <taxon>Bacteria</taxon>
        <taxon>Pseudomonadati</taxon>
        <taxon>Pseudomonadota</taxon>
        <taxon>Gammaproteobacteria</taxon>
        <taxon>Candidatus Kentrum</taxon>
    </lineage>
</organism>
<sequence length="699" mass="80129">MENNHQLQQLSQRAERLFAKKSYAAAKKEFERILSLFPDEDVRDKIRICNKELLLQQRKDQIKKGRRLEKKGDLACALDCFTRAAATETEPWLEDKMAQLRQRLEASQVASVVEQAAREESPEKRLSAYEIALAHGSDPDLMEKKAGCLVEMERYEQAIDLYGDRAPQSVQGRYDFGYALIACGRYLQGLMQWEPLLPDYPALFSQVITILPCLVRELAREACGYALPYRILSDPGISRLEKHTSEVAESLDRYRRYFRFRYLRELWHTEDYAKIPELLPSQPRLRDVPLLARLYLNLAESNLDYLKVAITCWLTIIHSRRYSSPRADAADSAQSPRSVLPDELLAPLEEQIATHTRLGRVTPALKAHWQAERRWIEALAAFFTDPKGQSLPARQDSDGNSLFHGYDEYFPCTPTFAREFGLSDTILRLLREKKDAPNIDEQARIELHAGYSTMGQYMDWIEPGSEENIFNALPKGKNLDSEARYLYQRVALRCGINRIHAGGRHIRKFLQVALPLLETVPHLPQELIDLAYAETSEKVISSLSEAMEFLARHLKQPRFLEATAHCIGIDVQNLLLQGVSVDIVEKRLASGLSIYPDSQQIQATRSLVLKGKNTGKINKALKSGNLLKAARVVRDSEDLEIEDMFFDAMEGFYSQLSLECEENEKNIFLNKLYEACHMVDEYHWLTEQLAEERMIRGIS</sequence>
<accession>A0A450U898</accession>
<protein>
    <recommendedName>
        <fullName evidence="2">Tetratricopeptide repeat-containing protein</fullName>
    </recommendedName>
</protein>
<dbReference type="Gene3D" id="1.25.40.10">
    <property type="entry name" value="Tetratricopeptide repeat domain"/>
    <property type="match status" value="1"/>
</dbReference>
<evidence type="ECO:0000313" key="1">
    <source>
        <dbReference type="EMBL" id="VFJ88137.1"/>
    </source>
</evidence>